<keyword evidence="1" id="KW-0805">Transcription regulation</keyword>
<dbReference type="Gene3D" id="1.10.10.10">
    <property type="entry name" value="Winged helix-like DNA-binding domain superfamily/Winged helix DNA-binding domain"/>
    <property type="match status" value="1"/>
</dbReference>
<comment type="caution">
    <text evidence="4">The sequence shown here is derived from an EMBL/GenBank/DDBJ whole genome shotgun (WGS) entry which is preliminary data.</text>
</comment>
<evidence type="ECO:0000313" key="5">
    <source>
        <dbReference type="Proteomes" id="UP000033448"/>
    </source>
</evidence>
<accession>A0A0F0KG14</accession>
<evidence type="ECO:0000256" key="2">
    <source>
        <dbReference type="ARBA" id="ARBA00023163"/>
    </source>
</evidence>
<evidence type="ECO:0000259" key="3">
    <source>
        <dbReference type="PROSITE" id="PS51078"/>
    </source>
</evidence>
<dbReference type="RefSeq" id="WP_045251533.1">
    <property type="nucleotide sequence ID" value="NZ_JYIT01000083.1"/>
</dbReference>
<dbReference type="GO" id="GO:0045892">
    <property type="term" value="P:negative regulation of DNA-templated transcription"/>
    <property type="evidence" value="ECO:0007669"/>
    <property type="project" value="TreeGrafter"/>
</dbReference>
<dbReference type="EMBL" id="JYIT01000083">
    <property type="protein sequence ID" value="KJL19832.1"/>
    <property type="molecule type" value="Genomic_DNA"/>
</dbReference>
<dbReference type="PANTHER" id="PTHR30136:SF35">
    <property type="entry name" value="HTH-TYPE TRANSCRIPTIONAL REGULATOR RV1719"/>
    <property type="match status" value="1"/>
</dbReference>
<dbReference type="GO" id="GO:0003677">
    <property type="term" value="F:DNA binding"/>
    <property type="evidence" value="ECO:0007669"/>
    <property type="project" value="TreeGrafter"/>
</dbReference>
<keyword evidence="2" id="KW-0804">Transcription</keyword>
<dbReference type="InterPro" id="IPR036390">
    <property type="entry name" value="WH_DNA-bd_sf"/>
</dbReference>
<dbReference type="AlphaFoldDB" id="A0A0F0KG14"/>
<dbReference type="InterPro" id="IPR029016">
    <property type="entry name" value="GAF-like_dom_sf"/>
</dbReference>
<dbReference type="PANTHER" id="PTHR30136">
    <property type="entry name" value="HELIX-TURN-HELIX TRANSCRIPTIONAL REGULATOR, ICLR FAMILY"/>
    <property type="match status" value="1"/>
</dbReference>
<dbReference type="InterPro" id="IPR014757">
    <property type="entry name" value="Tscrpt_reg_IclR_C"/>
</dbReference>
<dbReference type="InterPro" id="IPR036388">
    <property type="entry name" value="WH-like_DNA-bd_sf"/>
</dbReference>
<dbReference type="Gene3D" id="3.30.450.40">
    <property type="match status" value="1"/>
</dbReference>
<proteinExistence type="predicted"/>
<sequence>MPFAEDPDLPRTSMGRGLDVLSELAALSAAAPHGVAVRDVALALDRERSQVSRTLSALADRGLVVRGDDHRYRLAWSWYATAQELTERRLHTAGLPVLDALAEATGEACFLGVLQGDSTLTVVESIPGGSRMIGSWVGRAYPAFCSDAGRAVLWDASDEEVRAVFARTSFSSPGPNAPASVDDFLDRLRASRALGYAVVDQEAEPELYSVSAPVWDFRDEVAAGVQIVGERRALRPRTAELAEACVAAAEALSKALGAPEERRGSHTAH</sequence>
<dbReference type="InterPro" id="IPR050707">
    <property type="entry name" value="HTH_MetabolicPath_Reg"/>
</dbReference>
<evidence type="ECO:0000256" key="1">
    <source>
        <dbReference type="ARBA" id="ARBA00023015"/>
    </source>
</evidence>
<dbReference type="PROSITE" id="PS51078">
    <property type="entry name" value="ICLR_ED"/>
    <property type="match status" value="1"/>
</dbReference>
<reference evidence="4 5" key="1">
    <citation type="submission" date="2015-02" db="EMBL/GenBank/DDBJ databases">
        <title>Draft genome sequences of ten Microbacterium spp. with emphasis on heavy metal contaminated environments.</title>
        <authorList>
            <person name="Corretto E."/>
        </authorList>
    </citation>
    <scope>NUCLEOTIDE SEQUENCE [LARGE SCALE GENOMIC DNA]</scope>
    <source>
        <strain evidence="4 5">DSM 23848</strain>
    </source>
</reference>
<dbReference type="SUPFAM" id="SSF55781">
    <property type="entry name" value="GAF domain-like"/>
    <property type="match status" value="1"/>
</dbReference>
<keyword evidence="5" id="KW-1185">Reference proteome</keyword>
<dbReference type="PATRIC" id="fig|582680.7.peg.2934"/>
<dbReference type="Pfam" id="PF01614">
    <property type="entry name" value="IclR_C"/>
    <property type="match status" value="1"/>
</dbReference>
<evidence type="ECO:0000313" key="4">
    <source>
        <dbReference type="EMBL" id="KJL19832.1"/>
    </source>
</evidence>
<dbReference type="OrthoDB" id="4924204at2"/>
<feature type="domain" description="IclR-ED" evidence="3">
    <location>
        <begin position="77"/>
        <end position="258"/>
    </location>
</feature>
<dbReference type="Proteomes" id="UP000033448">
    <property type="component" value="Unassembled WGS sequence"/>
</dbReference>
<gene>
    <name evidence="4" type="primary">kipR_1</name>
    <name evidence="4" type="ORF">RL72_02878</name>
</gene>
<protein>
    <submittedName>
        <fullName evidence="4">HTH-type transcriptional regulator KipR</fullName>
    </submittedName>
</protein>
<name>A0A0F0KG14_9MICO</name>
<dbReference type="GO" id="GO:0003700">
    <property type="term" value="F:DNA-binding transcription factor activity"/>
    <property type="evidence" value="ECO:0007669"/>
    <property type="project" value="TreeGrafter"/>
</dbReference>
<organism evidence="4 5">
    <name type="scientific">Microbacterium azadirachtae</name>
    <dbReference type="NCBI Taxonomy" id="582680"/>
    <lineage>
        <taxon>Bacteria</taxon>
        <taxon>Bacillati</taxon>
        <taxon>Actinomycetota</taxon>
        <taxon>Actinomycetes</taxon>
        <taxon>Micrococcales</taxon>
        <taxon>Microbacteriaceae</taxon>
        <taxon>Microbacterium</taxon>
    </lineage>
</organism>
<dbReference type="SUPFAM" id="SSF46785">
    <property type="entry name" value="Winged helix' DNA-binding domain"/>
    <property type="match status" value="1"/>
</dbReference>